<dbReference type="AlphaFoldDB" id="A0A835N559"/>
<feature type="compositionally biased region" description="Basic and acidic residues" evidence="2">
    <location>
        <begin position="1047"/>
        <end position="1062"/>
    </location>
</feature>
<dbReference type="EMBL" id="JADGMS010000003">
    <property type="protein sequence ID" value="KAF9686449.1"/>
    <property type="molecule type" value="Genomic_DNA"/>
</dbReference>
<organism evidence="3 4">
    <name type="scientific">Salix dunnii</name>
    <dbReference type="NCBI Taxonomy" id="1413687"/>
    <lineage>
        <taxon>Eukaryota</taxon>
        <taxon>Viridiplantae</taxon>
        <taxon>Streptophyta</taxon>
        <taxon>Embryophyta</taxon>
        <taxon>Tracheophyta</taxon>
        <taxon>Spermatophyta</taxon>
        <taxon>Magnoliopsida</taxon>
        <taxon>eudicotyledons</taxon>
        <taxon>Gunneridae</taxon>
        <taxon>Pentapetalae</taxon>
        <taxon>rosids</taxon>
        <taxon>fabids</taxon>
        <taxon>Malpighiales</taxon>
        <taxon>Salicaceae</taxon>
        <taxon>Saliceae</taxon>
        <taxon>Salix</taxon>
    </lineage>
</organism>
<dbReference type="Proteomes" id="UP000657918">
    <property type="component" value="Unassembled WGS sequence"/>
</dbReference>
<proteinExistence type="predicted"/>
<dbReference type="OrthoDB" id="842468at2759"/>
<sequence>MEQEEHADYTSHLPGSPAVPAQVAQPPSFVTLSPFPPISTPSSRRRISSHFTPSRAVPLSRRLARVSLQGRLVDAEEASSAKAIGLNRELGVAWELFTTAQRFLIVAVIGVAVSESKKNRIINQLKKSVELRDQVLSSMQQKLDDLCDQLSSIKNQAGTKANASFNNSKNIEPPCNDVFGCDKIKFVDCGCWHCDQHHDLLAGLMGSSVVKLSKGDEVLQYKMPFINEVEQEERRMSDLSDWASSVTSAAEMQMNTYAMDQDAINLKRECEEKDATIKELNSILQTNNMAGSKRIAELEDIIRRKNTMITRLRKDMMVLEKKNPYEVLQVVQLTRLRRPSSFLSVSNGSELPLMVDNVIYDMDSTTSPSSSDSDSSPAKRPQPPAAQIQETPVQSSGLGLTKSQKSAPAKASSSMVELHKKSISESPLQEISTNNKSIGLPSSRPKQLSAEGNIRKIRRQTQSAIKDASSKKRWSYLEAKSFSVFKFPEDLNICFPRKWHEVLYLRILKENSTTELLMARTKSKLHSKALLFTWKLCFLLARLGSSTLSGINTVYVVDVCNEGSKRLAIEEKYLVFQTHLQADIQQEGPCCYHYVMLLKATFASNLTLPTCSNTNWKQCMQNPGVPNCICLTSRSHTYSCCVFSTWLWLREPVWLLLVYGYSFVNSALMYIFARRGAPPPLVSLSPFSPVSAPTSPLLSSQFKPSQVVPSPRRLPWVNPQEQPVNECEAGSDIAIGIGLNRDENVDTELFRPIQRFLVVAALGLAVAESKKNKLINHLKKSVELRDEVLSSMDQKLDNLCNQINTINNQEEIQANDAFGGDSIEFVDRGSWHCGEHQEHVAGLMGKSTVRMPGGDEVLRCKMPFGIEREPEEQQMSDFSDWGSTGSAEEIQKNTFAIDQDMFNLKKQSEEKDATKEELSTDLPSFAGSKRIAELEDIICRKNSMIKRLKRDMVVLEEKADLSPRLRRPSYSLSISDNWELPVMVENILYDLDSSSSSDSDSSPSNQPQHPSATIQDTPVQSDVLTLTKAQKPAQSTASRFSVGLTDPKIKSRSERLLKETPTKRKSIGNSSARPNQLSSGEDIRKVRRKGGELHPKSRAENHPKETSRNQKSAGPSTSKPEKVLAGGDGRKIRKQTQSSSKDTAPKKRWL</sequence>
<evidence type="ECO:0008006" key="5">
    <source>
        <dbReference type="Google" id="ProtNLM"/>
    </source>
</evidence>
<feature type="compositionally biased region" description="Polar residues" evidence="2">
    <location>
        <begin position="1005"/>
        <end position="1039"/>
    </location>
</feature>
<comment type="caution">
    <text evidence="3">The sequence shown here is derived from an EMBL/GenBank/DDBJ whole genome shotgun (WGS) entry which is preliminary data.</text>
</comment>
<dbReference type="PANTHER" id="PTHR35507:SF1">
    <property type="entry name" value="TMF_TATA_BD DOMAIN-CONTAINING PROTEIN"/>
    <property type="match status" value="1"/>
</dbReference>
<feature type="compositionally biased region" description="Low complexity" evidence="2">
    <location>
        <begin position="993"/>
        <end position="1004"/>
    </location>
</feature>
<feature type="coiled-coil region" evidence="1">
    <location>
        <begin position="263"/>
        <end position="315"/>
    </location>
</feature>
<evidence type="ECO:0000256" key="2">
    <source>
        <dbReference type="SAM" id="MobiDB-lite"/>
    </source>
</evidence>
<feature type="compositionally biased region" description="Polar residues" evidence="2">
    <location>
        <begin position="424"/>
        <end position="437"/>
    </location>
</feature>
<gene>
    <name evidence="3" type="ORF">SADUNF_Sadunf03G0159600</name>
</gene>
<feature type="compositionally biased region" description="Polar residues" evidence="2">
    <location>
        <begin position="1109"/>
        <end position="1118"/>
    </location>
</feature>
<dbReference type="PANTHER" id="PTHR35507">
    <property type="entry name" value="OS09G0488600 PROTEIN"/>
    <property type="match status" value="1"/>
</dbReference>
<protein>
    <recommendedName>
        <fullName evidence="5">Inactive rhomboid protein</fullName>
    </recommendedName>
</protein>
<feature type="compositionally biased region" description="Low complexity" evidence="2">
    <location>
        <begin position="363"/>
        <end position="376"/>
    </location>
</feature>
<keyword evidence="1" id="KW-0175">Coiled coil</keyword>
<feature type="region of interest" description="Disordered" evidence="2">
    <location>
        <begin position="362"/>
        <end position="449"/>
    </location>
</feature>
<feature type="compositionally biased region" description="Low complexity" evidence="2">
    <location>
        <begin position="402"/>
        <end position="414"/>
    </location>
</feature>
<accession>A0A835N559</accession>
<evidence type="ECO:0000256" key="1">
    <source>
        <dbReference type="SAM" id="Coils"/>
    </source>
</evidence>
<feature type="region of interest" description="Disordered" evidence="2">
    <location>
        <begin position="1"/>
        <end position="22"/>
    </location>
</feature>
<reference evidence="3 4" key="1">
    <citation type="submission" date="2020-10" db="EMBL/GenBank/DDBJ databases">
        <title>Plant Genome Project.</title>
        <authorList>
            <person name="Zhang R.-G."/>
        </authorList>
    </citation>
    <scope>NUCLEOTIDE SEQUENCE [LARGE SCALE GENOMIC DNA]</scope>
    <source>
        <strain evidence="3">FAFU-HL-1</strain>
        <tissue evidence="3">Leaf</tissue>
    </source>
</reference>
<keyword evidence="4" id="KW-1185">Reference proteome</keyword>
<feature type="compositionally biased region" description="Polar residues" evidence="2">
    <location>
        <begin position="388"/>
        <end position="398"/>
    </location>
</feature>
<evidence type="ECO:0000313" key="3">
    <source>
        <dbReference type="EMBL" id="KAF9686449.1"/>
    </source>
</evidence>
<feature type="region of interest" description="Disordered" evidence="2">
    <location>
        <begin position="993"/>
        <end position="1150"/>
    </location>
</feature>
<feature type="compositionally biased region" description="Polar residues" evidence="2">
    <location>
        <begin position="1067"/>
        <end position="1079"/>
    </location>
</feature>
<name>A0A835N559_9ROSI</name>
<evidence type="ECO:0000313" key="4">
    <source>
        <dbReference type="Proteomes" id="UP000657918"/>
    </source>
</evidence>
<feature type="compositionally biased region" description="Basic and acidic residues" evidence="2">
    <location>
        <begin position="1081"/>
        <end position="1108"/>
    </location>
</feature>